<dbReference type="Pfam" id="PF02525">
    <property type="entry name" value="Flavodoxin_2"/>
    <property type="match status" value="1"/>
</dbReference>
<dbReference type="Gene3D" id="3.40.50.360">
    <property type="match status" value="1"/>
</dbReference>
<protein>
    <recommendedName>
        <fullName evidence="2">Flavodoxin-like fold domain-containing protein</fullName>
    </recommendedName>
</protein>
<dbReference type="InterPro" id="IPR046980">
    <property type="entry name" value="KefG/KefF"/>
</dbReference>
<comment type="caution">
    <text evidence="3">The sequence shown here is derived from an EMBL/GenBank/DDBJ whole genome shotgun (WGS) entry which is preliminary data.</text>
</comment>
<keyword evidence="4" id="KW-1185">Reference proteome</keyword>
<feature type="domain" description="Flavodoxin-like fold" evidence="2">
    <location>
        <begin position="2"/>
        <end position="170"/>
    </location>
</feature>
<evidence type="ECO:0000259" key="2">
    <source>
        <dbReference type="Pfam" id="PF02525"/>
    </source>
</evidence>
<evidence type="ECO:0000313" key="4">
    <source>
        <dbReference type="Proteomes" id="UP000615755"/>
    </source>
</evidence>
<dbReference type="PANTHER" id="PTHR47307:SF1">
    <property type="entry name" value="GLUTATHIONE-REGULATED POTASSIUM-EFFLUX SYSTEM ANCILLARY PROTEIN KEFG"/>
    <property type="match status" value="1"/>
</dbReference>
<organism evidence="3 4">
    <name type="scientific">Pseudoalteromonas aurantia 208</name>
    <dbReference type="NCBI Taxonomy" id="1314867"/>
    <lineage>
        <taxon>Bacteria</taxon>
        <taxon>Pseudomonadati</taxon>
        <taxon>Pseudomonadota</taxon>
        <taxon>Gammaproteobacteria</taxon>
        <taxon>Alteromonadales</taxon>
        <taxon>Pseudoalteromonadaceae</taxon>
        <taxon>Pseudoalteromonas</taxon>
    </lineage>
</organism>
<accession>A0ABR9E7F3</accession>
<gene>
    <name evidence="3" type="ORF">PAUR_a0191</name>
</gene>
<name>A0ABR9E7F3_9GAMM</name>
<keyword evidence="1" id="KW-0560">Oxidoreductase</keyword>
<dbReference type="Proteomes" id="UP000615755">
    <property type="component" value="Unassembled WGS sequence"/>
</dbReference>
<dbReference type="EMBL" id="AQGV01000011">
    <property type="protein sequence ID" value="MBE0366927.1"/>
    <property type="molecule type" value="Genomic_DNA"/>
</dbReference>
<dbReference type="InterPro" id="IPR003680">
    <property type="entry name" value="Flavodoxin_fold"/>
</dbReference>
<reference evidence="3 4" key="1">
    <citation type="submission" date="2015-03" db="EMBL/GenBank/DDBJ databases">
        <title>Genome sequence of Pseudoalteromonas aurantia.</title>
        <authorList>
            <person name="Xie B.-B."/>
            <person name="Rong J.-C."/>
            <person name="Qin Q.-L."/>
            <person name="Zhang Y.-Z."/>
        </authorList>
    </citation>
    <scope>NUCLEOTIDE SEQUENCE [LARGE SCALE GENOMIC DNA]</scope>
    <source>
        <strain evidence="3 4">208</strain>
    </source>
</reference>
<dbReference type="InterPro" id="IPR029039">
    <property type="entry name" value="Flavoprotein-like_sf"/>
</dbReference>
<dbReference type="SUPFAM" id="SSF52218">
    <property type="entry name" value="Flavoproteins"/>
    <property type="match status" value="1"/>
</dbReference>
<dbReference type="PANTHER" id="PTHR47307">
    <property type="entry name" value="GLUTATHIONE-REGULATED POTASSIUM-EFFLUX SYSTEM ANCILLARY PROTEIN KEFG"/>
    <property type="match status" value="1"/>
</dbReference>
<dbReference type="RefSeq" id="WP_192506412.1">
    <property type="nucleotide sequence ID" value="NZ_AQGV01000011.1"/>
</dbReference>
<sequence>MKKILINFAHPAKSRSNINIALRNAVENIEHVTVNDLYANYPDFMIDIKREQALCEAHDIIIFQHPFYWYSTPAIMKEWLDLVLEHGWAYGTEGKALAGKVFFQAITTGGDASNYQKDGYNEFTLKELTAPYRATAKLCRLTWLPPFVVTGVHQGLEPEEIQSYSAEYKRTLIALRDSLLDLEVLTQQETLNNNHLVSRSE</sequence>
<proteinExistence type="predicted"/>
<evidence type="ECO:0000313" key="3">
    <source>
        <dbReference type="EMBL" id="MBE0366927.1"/>
    </source>
</evidence>
<evidence type="ECO:0000256" key="1">
    <source>
        <dbReference type="ARBA" id="ARBA00023002"/>
    </source>
</evidence>